<reference evidence="2" key="1">
    <citation type="submission" date="2021-07" db="EMBL/GenBank/DDBJ databases">
        <authorList>
            <person name="Catto M.A."/>
            <person name="Jacobson A."/>
            <person name="Kennedy G."/>
            <person name="Labadie P."/>
            <person name="Hunt B.G."/>
            <person name="Srinivasan R."/>
        </authorList>
    </citation>
    <scope>NUCLEOTIDE SEQUENCE</scope>
    <source>
        <strain evidence="2">PL_HMW_Pooled</strain>
        <tissue evidence="2">Head</tissue>
    </source>
</reference>
<dbReference type="EMBL" id="JAHWGI010000057">
    <property type="protein sequence ID" value="KAK3908378.1"/>
    <property type="molecule type" value="Genomic_DNA"/>
</dbReference>
<name>A0AAE1GT12_9NEOP</name>
<evidence type="ECO:0000313" key="2">
    <source>
        <dbReference type="EMBL" id="KAK3908378.1"/>
    </source>
</evidence>
<keyword evidence="3" id="KW-1185">Reference proteome</keyword>
<dbReference type="AlphaFoldDB" id="A0AAE1GT12"/>
<feature type="region of interest" description="Disordered" evidence="1">
    <location>
        <begin position="175"/>
        <end position="196"/>
    </location>
</feature>
<evidence type="ECO:0000256" key="1">
    <source>
        <dbReference type="SAM" id="MobiDB-lite"/>
    </source>
</evidence>
<protein>
    <submittedName>
        <fullName evidence="2">Syncytin-2</fullName>
    </submittedName>
</protein>
<dbReference type="Proteomes" id="UP001219518">
    <property type="component" value="Unassembled WGS sequence"/>
</dbReference>
<organism evidence="2 3">
    <name type="scientific">Frankliniella fusca</name>
    <dbReference type="NCBI Taxonomy" id="407009"/>
    <lineage>
        <taxon>Eukaryota</taxon>
        <taxon>Metazoa</taxon>
        <taxon>Ecdysozoa</taxon>
        <taxon>Arthropoda</taxon>
        <taxon>Hexapoda</taxon>
        <taxon>Insecta</taxon>
        <taxon>Pterygota</taxon>
        <taxon>Neoptera</taxon>
        <taxon>Paraneoptera</taxon>
        <taxon>Thysanoptera</taxon>
        <taxon>Terebrantia</taxon>
        <taxon>Thripoidea</taxon>
        <taxon>Thripidae</taxon>
        <taxon>Frankliniella</taxon>
    </lineage>
</organism>
<evidence type="ECO:0000313" key="3">
    <source>
        <dbReference type="Proteomes" id="UP001219518"/>
    </source>
</evidence>
<sequence length="206" mass="21137">MAPRIADLCEEINTPFRSCGEEQQQQQQQQQGVHFGILVLLGVGSVPLQRALDGHGDLGGDGQVGGHGVEAKLVRDVLHFVVLALGAGPLVGALHLAGVLLQGGLLHHGDAVVGLEVVQVAAGLVHVEGHVDDLGAALLGHGVGLDHAALGHGVVPLVVLLVALPGSSGHHGQLPHLLGNELGSSRGRGHQGEDEEDLHGDCWCLL</sequence>
<gene>
    <name evidence="2" type="ORF">KUF71_003262</name>
</gene>
<reference evidence="2" key="2">
    <citation type="journal article" date="2023" name="BMC Genomics">
        <title>Pest status, molecular evolution, and epigenetic factors derived from the genome assembly of Frankliniella fusca, a thysanopteran phytovirus vector.</title>
        <authorList>
            <person name="Catto M.A."/>
            <person name="Labadie P.E."/>
            <person name="Jacobson A.L."/>
            <person name="Kennedy G.G."/>
            <person name="Srinivasan R."/>
            <person name="Hunt B.G."/>
        </authorList>
    </citation>
    <scope>NUCLEOTIDE SEQUENCE</scope>
    <source>
        <strain evidence="2">PL_HMW_Pooled</strain>
    </source>
</reference>
<proteinExistence type="predicted"/>
<accession>A0AAE1GT12</accession>
<comment type="caution">
    <text evidence="2">The sequence shown here is derived from an EMBL/GenBank/DDBJ whole genome shotgun (WGS) entry which is preliminary data.</text>
</comment>